<feature type="binding site" evidence="9">
    <location>
        <position position="253"/>
    </location>
    <ligand>
        <name>K(+)</name>
        <dbReference type="ChEBI" id="CHEBI:29103"/>
    </ligand>
</feature>
<keyword evidence="9" id="KW-0963">Cytoplasm</keyword>
<dbReference type="GO" id="GO:0042802">
    <property type="term" value="F:identical protein binding"/>
    <property type="evidence" value="ECO:0007669"/>
    <property type="project" value="UniProtKB-ARBA"/>
</dbReference>
<dbReference type="NCBIfam" id="NF003661">
    <property type="entry name" value="PRK05291.1-3"/>
    <property type="match status" value="1"/>
</dbReference>
<dbReference type="InterPro" id="IPR018948">
    <property type="entry name" value="GTP-bd_TrmE_N"/>
</dbReference>
<evidence type="ECO:0000313" key="13">
    <source>
        <dbReference type="Proteomes" id="UP000297149"/>
    </source>
</evidence>
<feature type="binding site" evidence="9">
    <location>
        <position position="89"/>
    </location>
    <ligand>
        <name>(6S)-5-formyl-5,6,7,8-tetrahydrofolate</name>
        <dbReference type="ChEBI" id="CHEBI:57457"/>
    </ligand>
</feature>
<comment type="subunit">
    <text evidence="9">Homodimer. Heterotetramer of two MnmE and two MnmG subunits.</text>
</comment>
<comment type="similarity">
    <text evidence="1 9 10">Belongs to the TRAFAC class TrmE-Era-EngA-EngB-Septin-like GTPase superfamily. TrmE GTPase family.</text>
</comment>
<dbReference type="Gene3D" id="3.40.50.300">
    <property type="entry name" value="P-loop containing nucleotide triphosphate hydrolases"/>
    <property type="match status" value="1"/>
</dbReference>
<evidence type="ECO:0000256" key="10">
    <source>
        <dbReference type="RuleBase" id="RU003313"/>
    </source>
</evidence>
<dbReference type="PANTHER" id="PTHR42714:SF2">
    <property type="entry name" value="TRNA MODIFICATION GTPASE GTPBP3, MITOCHONDRIAL"/>
    <property type="match status" value="1"/>
</dbReference>
<gene>
    <name evidence="9 12" type="primary">mnmE</name>
    <name evidence="9" type="synonym">trmE</name>
    <name evidence="12" type="ORF">E7747_12380</name>
</gene>
<dbReference type="InterPro" id="IPR004520">
    <property type="entry name" value="GTPase_MnmE"/>
</dbReference>
<feature type="binding site" evidence="9">
    <location>
        <position position="234"/>
    </location>
    <ligand>
        <name>K(+)</name>
        <dbReference type="ChEBI" id="CHEBI:29103"/>
    </ligand>
</feature>
<dbReference type="GO" id="GO:0005829">
    <property type="term" value="C:cytosol"/>
    <property type="evidence" value="ECO:0007669"/>
    <property type="project" value="TreeGrafter"/>
</dbReference>
<dbReference type="Gene3D" id="3.30.1360.120">
    <property type="entry name" value="Probable tRNA modification gtpase trme, domain 1"/>
    <property type="match status" value="1"/>
</dbReference>
<keyword evidence="13" id="KW-1185">Reference proteome</keyword>
<evidence type="ECO:0000256" key="3">
    <source>
        <dbReference type="ARBA" id="ARBA00022723"/>
    </source>
</evidence>
<dbReference type="InterPro" id="IPR031168">
    <property type="entry name" value="G_TrmE"/>
</dbReference>
<dbReference type="PANTHER" id="PTHR42714">
    <property type="entry name" value="TRNA MODIFICATION GTPASE GTPBP3"/>
    <property type="match status" value="1"/>
</dbReference>
<feature type="binding site" evidence="9">
    <location>
        <position position="259"/>
    </location>
    <ligand>
        <name>Mg(2+)</name>
        <dbReference type="ChEBI" id="CHEBI:18420"/>
    </ligand>
</feature>
<feature type="binding site" evidence="9">
    <location>
        <begin position="234"/>
        <end position="239"/>
    </location>
    <ligand>
        <name>GTP</name>
        <dbReference type="ChEBI" id="CHEBI:37565"/>
    </ligand>
</feature>
<feature type="binding site" evidence="9">
    <location>
        <position position="26"/>
    </location>
    <ligand>
        <name>(6S)-5-formyl-5,6,7,8-tetrahydrofolate</name>
        <dbReference type="ChEBI" id="CHEBI:57457"/>
    </ligand>
</feature>
<dbReference type="FunFam" id="3.30.1360.120:FF:000003">
    <property type="entry name" value="tRNA modification GTPase MnmE"/>
    <property type="match status" value="1"/>
</dbReference>
<organism evidence="12 13">
    <name type="scientific">Duncaniella dubosii</name>
    <dbReference type="NCBI Taxonomy" id="2518971"/>
    <lineage>
        <taxon>Bacteria</taxon>
        <taxon>Pseudomonadati</taxon>
        <taxon>Bacteroidota</taxon>
        <taxon>Bacteroidia</taxon>
        <taxon>Bacteroidales</taxon>
        <taxon>Muribaculaceae</taxon>
        <taxon>Duncaniella</taxon>
    </lineage>
</organism>
<dbReference type="InterPro" id="IPR027417">
    <property type="entry name" value="P-loop_NTPase"/>
</dbReference>
<dbReference type="InterPro" id="IPR027266">
    <property type="entry name" value="TrmE/GcvT-like"/>
</dbReference>
<dbReference type="Pfam" id="PF12631">
    <property type="entry name" value="MnmE_helical"/>
    <property type="match status" value="1"/>
</dbReference>
<feature type="binding site" evidence="9">
    <location>
        <position position="258"/>
    </location>
    <ligand>
        <name>K(+)</name>
        <dbReference type="ChEBI" id="CHEBI:29103"/>
    </ligand>
</feature>
<keyword evidence="8 9" id="KW-0342">GTP-binding</keyword>
<feature type="binding site" evidence="9">
    <location>
        <position position="238"/>
    </location>
    <ligand>
        <name>Mg(2+)</name>
        <dbReference type="ChEBI" id="CHEBI:18420"/>
    </ligand>
</feature>
<dbReference type="PROSITE" id="PS51709">
    <property type="entry name" value="G_TRME"/>
    <property type="match status" value="1"/>
</dbReference>
<evidence type="ECO:0000259" key="11">
    <source>
        <dbReference type="PROSITE" id="PS51709"/>
    </source>
</evidence>
<keyword evidence="2 9" id="KW-0819">tRNA processing</keyword>
<dbReference type="InterPro" id="IPR027368">
    <property type="entry name" value="MnmE_dom2"/>
</dbReference>
<feature type="binding site" evidence="9">
    <location>
        <begin position="278"/>
        <end position="281"/>
    </location>
    <ligand>
        <name>GTP</name>
        <dbReference type="ChEBI" id="CHEBI:37565"/>
    </ligand>
</feature>
<dbReference type="RefSeq" id="WP_136416275.1">
    <property type="nucleotide sequence ID" value="NZ_CP039396.1"/>
</dbReference>
<dbReference type="Gene3D" id="1.20.120.430">
    <property type="entry name" value="tRNA modification GTPase MnmE domain 2"/>
    <property type="match status" value="1"/>
</dbReference>
<evidence type="ECO:0000256" key="8">
    <source>
        <dbReference type="ARBA" id="ARBA00023134"/>
    </source>
</evidence>
<feature type="binding site" evidence="9">
    <location>
        <position position="128"/>
    </location>
    <ligand>
        <name>(6S)-5-formyl-5,6,7,8-tetrahydrofolate</name>
        <dbReference type="ChEBI" id="CHEBI:57457"/>
    </ligand>
</feature>
<keyword evidence="3 9" id="KW-0479">Metal-binding</keyword>
<dbReference type="GO" id="GO:0046872">
    <property type="term" value="F:metal ion binding"/>
    <property type="evidence" value="ECO:0007669"/>
    <property type="project" value="UniProtKB-KW"/>
</dbReference>
<accession>A0A4P7W555</accession>
<dbReference type="CDD" id="cd14858">
    <property type="entry name" value="TrmE_N"/>
    <property type="match status" value="1"/>
</dbReference>
<keyword evidence="7 9" id="KW-0630">Potassium</keyword>
<dbReference type="InterPro" id="IPR025867">
    <property type="entry name" value="MnmE_helical"/>
</dbReference>
<dbReference type="Pfam" id="PF10396">
    <property type="entry name" value="TrmE_N"/>
    <property type="match status" value="1"/>
</dbReference>
<feature type="binding site" evidence="9">
    <location>
        <begin position="253"/>
        <end position="259"/>
    </location>
    <ligand>
        <name>GTP</name>
        <dbReference type="ChEBI" id="CHEBI:37565"/>
    </ligand>
</feature>
<dbReference type="GO" id="GO:0002098">
    <property type="term" value="P:tRNA wobble uridine modification"/>
    <property type="evidence" value="ECO:0007669"/>
    <property type="project" value="TreeGrafter"/>
</dbReference>
<dbReference type="PRINTS" id="PR00326">
    <property type="entry name" value="GTP1OBG"/>
</dbReference>
<evidence type="ECO:0000256" key="9">
    <source>
        <dbReference type="HAMAP-Rule" id="MF_00379"/>
    </source>
</evidence>
<evidence type="ECO:0000256" key="6">
    <source>
        <dbReference type="ARBA" id="ARBA00022842"/>
    </source>
</evidence>
<feature type="binding site" evidence="9">
    <location>
        <position position="255"/>
    </location>
    <ligand>
        <name>K(+)</name>
        <dbReference type="ChEBI" id="CHEBI:29103"/>
    </ligand>
</feature>
<dbReference type="GO" id="GO:0005525">
    <property type="term" value="F:GTP binding"/>
    <property type="evidence" value="ECO:0007669"/>
    <property type="project" value="UniProtKB-UniRule"/>
</dbReference>
<keyword evidence="6 9" id="KW-0460">Magnesium</keyword>
<dbReference type="InterPro" id="IPR006073">
    <property type="entry name" value="GTP-bd"/>
</dbReference>
<evidence type="ECO:0000256" key="7">
    <source>
        <dbReference type="ARBA" id="ARBA00022958"/>
    </source>
</evidence>
<evidence type="ECO:0000313" key="12">
    <source>
        <dbReference type="EMBL" id="QCD43012.1"/>
    </source>
</evidence>
<feature type="binding site" evidence="9">
    <location>
        <position position="512"/>
    </location>
    <ligand>
        <name>(6S)-5-formyl-5,6,7,8-tetrahydrofolate</name>
        <dbReference type="ChEBI" id="CHEBI:57457"/>
    </ligand>
</feature>
<protein>
    <recommendedName>
        <fullName evidence="9">tRNA modification GTPase MnmE</fullName>
        <ecNumber evidence="9">3.6.-.-</ecNumber>
    </recommendedName>
</protein>
<keyword evidence="4 9" id="KW-0547">Nucleotide-binding</keyword>
<dbReference type="SUPFAM" id="SSF52540">
    <property type="entry name" value="P-loop containing nucleoside triphosphate hydrolases"/>
    <property type="match status" value="1"/>
</dbReference>
<dbReference type="InterPro" id="IPR005225">
    <property type="entry name" value="Small_GTP-bd"/>
</dbReference>
<dbReference type="EMBL" id="CP039396">
    <property type="protein sequence ID" value="QCD43012.1"/>
    <property type="molecule type" value="Genomic_DNA"/>
</dbReference>
<evidence type="ECO:0000256" key="4">
    <source>
        <dbReference type="ARBA" id="ARBA00022741"/>
    </source>
</evidence>
<name>A0A4P7W555_9BACT</name>
<dbReference type="CDD" id="cd04164">
    <property type="entry name" value="trmE"/>
    <property type="match status" value="1"/>
</dbReference>
<reference evidence="13" key="1">
    <citation type="submission" date="2019-02" db="EMBL/GenBank/DDBJ databases">
        <title>Isolation and identification of novel species under the genus Muribaculum.</title>
        <authorList>
            <person name="Miyake S."/>
            <person name="Ding Y."/>
            <person name="Low A."/>
            <person name="Soh M."/>
            <person name="Seedorf H."/>
        </authorList>
    </citation>
    <scope>NUCLEOTIDE SEQUENCE [LARGE SCALE GENOMIC DNA]</scope>
    <source>
        <strain evidence="13">H5</strain>
    </source>
</reference>
<dbReference type="EC" id="3.6.-.-" evidence="9"/>
<dbReference type="NCBIfam" id="TIGR00450">
    <property type="entry name" value="mnmE_trmE_thdF"/>
    <property type="match status" value="1"/>
</dbReference>
<proteinExistence type="inferred from homology"/>
<dbReference type="Pfam" id="PF01926">
    <property type="entry name" value="MMR_HSR1"/>
    <property type="match status" value="1"/>
</dbReference>
<dbReference type="HAMAP" id="MF_00379">
    <property type="entry name" value="GTPase_MnmE"/>
    <property type="match status" value="1"/>
</dbReference>
<comment type="function">
    <text evidence="9">Exhibits a very high intrinsic GTPase hydrolysis rate. Involved in the addition of a carboxymethylaminomethyl (cmnm) group at the wobble position (U34) of certain tRNAs, forming tRNA-cmnm(5)s(2)U34.</text>
</comment>
<comment type="cofactor">
    <cofactor evidence="9">
        <name>K(+)</name>
        <dbReference type="ChEBI" id="CHEBI:29103"/>
    </cofactor>
    <text evidence="9">Binds 1 potassium ion per subunit.</text>
</comment>
<sequence length="512" mass="55951">MYQQLDSDTICAISTPSGVGGIAIIRVSGPEAFNIVDTIWRGRKLSEVTSHTAHLGDIIDPENEEEPLDTAVATVFRAPRSFTGENVVEISVHGSKWIQRELLNLLIRRGCRMAEAGEFTRRAFANGRLDLAQAEAVADVIAASSRSAHRLAASQMRGDFSKHISELRDQLIEIASLLELELDFSEEDVEFASRQHLKNLAEQLLTRISSLVSSFSTGSALKEGVPVAIIGEPNAGKSTLLNLLLNDNRAIVSDIPGTTRDTIEDTMEIDGVLYRFIDTAGIRETADAVENLGIERSYTAISKARIVIWLVTPDMPQERFQTFRKSIAAHLPEGSNLIVAVNKIDTLHSSVCNRPINLVNGDSVGIDSTDDAMKDEKHVNENFTTKTFGVSSMNPSFALFTESTSTTDTPLLYISASTGLNISSLLKQLHRYSGADESGNADLIVTNARHYEALTHAKLSLIRVIDGINTGLSGDFIAQDLRETIHHLSSITGTITTDDLLKTIFERFCIGK</sequence>
<dbReference type="NCBIfam" id="TIGR00231">
    <property type="entry name" value="small_GTP"/>
    <property type="match status" value="1"/>
</dbReference>
<comment type="subcellular location">
    <subcellularLocation>
        <location evidence="9">Cytoplasm</location>
    </subcellularLocation>
</comment>
<dbReference type="GO" id="GO:0003924">
    <property type="term" value="F:GTPase activity"/>
    <property type="evidence" value="ECO:0007669"/>
    <property type="project" value="UniProtKB-UniRule"/>
</dbReference>
<dbReference type="AlphaFoldDB" id="A0A4P7W555"/>
<keyword evidence="5 9" id="KW-0378">Hydrolase</keyword>
<dbReference type="KEGG" id="ddb:E7747_12380"/>
<dbReference type="GO" id="GO:0030488">
    <property type="term" value="P:tRNA methylation"/>
    <property type="evidence" value="ECO:0007669"/>
    <property type="project" value="TreeGrafter"/>
</dbReference>
<comment type="caution">
    <text evidence="9">Lacks conserved residue(s) required for the propagation of feature annotation.</text>
</comment>
<evidence type="ECO:0000256" key="5">
    <source>
        <dbReference type="ARBA" id="ARBA00022801"/>
    </source>
</evidence>
<feature type="domain" description="TrmE-type G" evidence="11">
    <location>
        <begin position="224"/>
        <end position="434"/>
    </location>
</feature>
<evidence type="ECO:0000256" key="2">
    <source>
        <dbReference type="ARBA" id="ARBA00022694"/>
    </source>
</evidence>
<dbReference type="Proteomes" id="UP000297149">
    <property type="component" value="Chromosome"/>
</dbReference>
<evidence type="ECO:0000256" key="1">
    <source>
        <dbReference type="ARBA" id="ARBA00011043"/>
    </source>
</evidence>
<dbReference type="SUPFAM" id="SSF116878">
    <property type="entry name" value="TrmE connector domain"/>
    <property type="match status" value="1"/>
</dbReference>